<feature type="transmembrane region" description="Helical" evidence="1">
    <location>
        <begin position="163"/>
        <end position="181"/>
    </location>
</feature>
<dbReference type="EMBL" id="JH795857">
    <property type="protein sequence ID" value="EJU04816.1"/>
    <property type="molecule type" value="Genomic_DNA"/>
</dbReference>
<reference evidence="2 3" key="1">
    <citation type="journal article" date="2012" name="Science">
        <title>The Paleozoic origin of enzymatic lignin decomposition reconstructed from 31 fungal genomes.</title>
        <authorList>
            <person name="Floudas D."/>
            <person name="Binder M."/>
            <person name="Riley R."/>
            <person name="Barry K."/>
            <person name="Blanchette R.A."/>
            <person name="Henrissat B."/>
            <person name="Martinez A.T."/>
            <person name="Otillar R."/>
            <person name="Spatafora J.W."/>
            <person name="Yadav J.S."/>
            <person name="Aerts A."/>
            <person name="Benoit I."/>
            <person name="Boyd A."/>
            <person name="Carlson A."/>
            <person name="Copeland A."/>
            <person name="Coutinho P.M."/>
            <person name="de Vries R.P."/>
            <person name="Ferreira P."/>
            <person name="Findley K."/>
            <person name="Foster B."/>
            <person name="Gaskell J."/>
            <person name="Glotzer D."/>
            <person name="Gorecki P."/>
            <person name="Heitman J."/>
            <person name="Hesse C."/>
            <person name="Hori C."/>
            <person name="Igarashi K."/>
            <person name="Jurgens J.A."/>
            <person name="Kallen N."/>
            <person name="Kersten P."/>
            <person name="Kohler A."/>
            <person name="Kuees U."/>
            <person name="Kumar T.K.A."/>
            <person name="Kuo A."/>
            <person name="LaButti K."/>
            <person name="Larrondo L.F."/>
            <person name="Lindquist E."/>
            <person name="Ling A."/>
            <person name="Lombard V."/>
            <person name="Lucas S."/>
            <person name="Lundell T."/>
            <person name="Martin R."/>
            <person name="McLaughlin D.J."/>
            <person name="Morgenstern I."/>
            <person name="Morin E."/>
            <person name="Murat C."/>
            <person name="Nagy L.G."/>
            <person name="Nolan M."/>
            <person name="Ohm R.A."/>
            <person name="Patyshakuliyeva A."/>
            <person name="Rokas A."/>
            <person name="Ruiz-Duenas F.J."/>
            <person name="Sabat G."/>
            <person name="Salamov A."/>
            <person name="Samejima M."/>
            <person name="Schmutz J."/>
            <person name="Slot J.C."/>
            <person name="St John F."/>
            <person name="Stenlid J."/>
            <person name="Sun H."/>
            <person name="Sun S."/>
            <person name="Syed K."/>
            <person name="Tsang A."/>
            <person name="Wiebenga A."/>
            <person name="Young D."/>
            <person name="Pisabarro A."/>
            <person name="Eastwood D.C."/>
            <person name="Martin F."/>
            <person name="Cullen D."/>
            <person name="Grigoriev I.V."/>
            <person name="Hibbett D.S."/>
        </authorList>
    </citation>
    <scope>NUCLEOTIDE SEQUENCE [LARGE SCALE GENOMIC DNA]</scope>
    <source>
        <strain evidence="2 3">DJM-731 SS1</strain>
    </source>
</reference>
<dbReference type="HOGENOM" id="CLU_1161089_0_0_1"/>
<protein>
    <submittedName>
        <fullName evidence="2">Uncharacterized protein</fullName>
    </submittedName>
</protein>
<proteinExistence type="predicted"/>
<dbReference type="RefSeq" id="XP_040631710.1">
    <property type="nucleotide sequence ID" value="XM_040771009.1"/>
</dbReference>
<evidence type="ECO:0000256" key="1">
    <source>
        <dbReference type="SAM" id="Phobius"/>
    </source>
</evidence>
<organism evidence="2 3">
    <name type="scientific">Dacryopinax primogenitus (strain DJM 731)</name>
    <name type="common">Brown rot fungus</name>
    <dbReference type="NCBI Taxonomy" id="1858805"/>
    <lineage>
        <taxon>Eukaryota</taxon>
        <taxon>Fungi</taxon>
        <taxon>Dikarya</taxon>
        <taxon>Basidiomycota</taxon>
        <taxon>Agaricomycotina</taxon>
        <taxon>Dacrymycetes</taxon>
        <taxon>Dacrymycetales</taxon>
        <taxon>Dacrymycetaceae</taxon>
        <taxon>Dacryopinax</taxon>
    </lineage>
</organism>
<keyword evidence="1" id="KW-0472">Membrane</keyword>
<evidence type="ECO:0000313" key="2">
    <source>
        <dbReference type="EMBL" id="EJU04816.1"/>
    </source>
</evidence>
<name>M5G3K9_DACPD</name>
<feature type="transmembrane region" description="Helical" evidence="1">
    <location>
        <begin position="136"/>
        <end position="156"/>
    </location>
</feature>
<accession>M5G3K9</accession>
<keyword evidence="3" id="KW-1185">Reference proteome</keyword>
<keyword evidence="1" id="KW-1133">Transmembrane helix</keyword>
<dbReference type="AlphaFoldDB" id="M5G3K9"/>
<evidence type="ECO:0000313" key="3">
    <source>
        <dbReference type="Proteomes" id="UP000030653"/>
    </source>
</evidence>
<dbReference type="GeneID" id="63686071"/>
<dbReference type="Proteomes" id="UP000030653">
    <property type="component" value="Unassembled WGS sequence"/>
</dbReference>
<sequence>MARRWPFLSLSPSCSLHSHSHHSPSSLSHSSPSLSPQAQEGVILVKSGAPQDNLGKGPCETCWGRLHKQFFMPQLLVNNPPPEVLTDPSILSSSTTANSTCAGHRWWIAIPFSSKLIKDFKMVLIIPELIISTSDLISGVCMALVITILPWAFFAGHGRIRGSIVYAANALWMLIKIIWVLCSMEAMIKFVAGLLELFGKLQLFLEALGKSLEQLRIMQERMRALGEQGGVGGAGGVGQ</sequence>
<gene>
    <name evidence="2" type="ORF">DACRYDRAFT_13954</name>
</gene>
<keyword evidence="1" id="KW-0812">Transmembrane</keyword>